<protein>
    <submittedName>
        <fullName evidence="2">Uncharacterized protein</fullName>
    </submittedName>
</protein>
<dbReference type="EMBL" id="JXYS01000022">
    <property type="protein sequence ID" value="KJF18226.1"/>
    <property type="molecule type" value="Genomic_DNA"/>
</dbReference>
<feature type="transmembrane region" description="Helical" evidence="1">
    <location>
        <begin position="193"/>
        <end position="211"/>
    </location>
</feature>
<name>A0A0D8HMA0_9ACTN</name>
<feature type="transmembrane region" description="Helical" evidence="1">
    <location>
        <begin position="103"/>
        <end position="123"/>
    </location>
</feature>
<dbReference type="Proteomes" id="UP000032360">
    <property type="component" value="Unassembled WGS sequence"/>
</dbReference>
<dbReference type="OrthoDB" id="4827239at2"/>
<dbReference type="RefSeq" id="WP_052604635.1">
    <property type="nucleotide sequence ID" value="NZ_JXYS01000022.1"/>
</dbReference>
<feature type="transmembrane region" description="Helical" evidence="1">
    <location>
        <begin position="135"/>
        <end position="152"/>
    </location>
</feature>
<keyword evidence="1" id="KW-0812">Transmembrane</keyword>
<feature type="transmembrane region" description="Helical" evidence="1">
    <location>
        <begin position="63"/>
        <end position="83"/>
    </location>
</feature>
<organism evidence="2 3">
    <name type="scientific">Acidithrix ferrooxidans</name>
    <dbReference type="NCBI Taxonomy" id="1280514"/>
    <lineage>
        <taxon>Bacteria</taxon>
        <taxon>Bacillati</taxon>
        <taxon>Actinomycetota</taxon>
        <taxon>Acidimicrobiia</taxon>
        <taxon>Acidimicrobiales</taxon>
        <taxon>Acidimicrobiaceae</taxon>
        <taxon>Acidithrix</taxon>
    </lineage>
</organism>
<reference evidence="2 3" key="1">
    <citation type="submission" date="2015-01" db="EMBL/GenBank/DDBJ databases">
        <title>Draft genome of the acidophilic iron oxidizer Acidithrix ferrooxidans strain Py-F3.</title>
        <authorList>
            <person name="Poehlein A."/>
            <person name="Eisen S."/>
            <person name="Schloemann M."/>
            <person name="Johnson B.D."/>
            <person name="Daniel R."/>
            <person name="Muehling M."/>
        </authorList>
    </citation>
    <scope>NUCLEOTIDE SEQUENCE [LARGE SCALE GENOMIC DNA]</scope>
    <source>
        <strain evidence="2 3">Py-F3</strain>
    </source>
</reference>
<evidence type="ECO:0000313" key="2">
    <source>
        <dbReference type="EMBL" id="KJF18226.1"/>
    </source>
</evidence>
<accession>A0A0D8HMA0</accession>
<feature type="transmembrane region" description="Helical" evidence="1">
    <location>
        <begin position="16"/>
        <end position="42"/>
    </location>
</feature>
<proteinExistence type="predicted"/>
<gene>
    <name evidence="2" type="ORF">AXFE_08750</name>
</gene>
<comment type="caution">
    <text evidence="2">The sequence shown here is derived from an EMBL/GenBank/DDBJ whole genome shotgun (WGS) entry which is preliminary data.</text>
</comment>
<sequence>MSHVNLIGSIVSNPKLLWYITRATGIIALLLLGAIVILGIMTATKSTPAGIGKFIGPDLHRRLSLTTVIFLGVHIVTAILDPFVKIGITTTIIPFVSKYRPLWVGLGTLSFDLMLIIIATSIVRHKFPHSRWKKIHYLSWAVVGLVLFHALGTGSDDKIKIVEIIYVAFVLGVGAFGIFRTSRERGLTPIRKLVAGASLSLVPLAILAWASQGPLKPGWAKSSSSFSILPKSTSLSATTVATTGAISSSSPTTTPSVALPVNGSISGTVVQSQTSAGVVILTLRGSVANSQDYVEVQLNGVPQNGALVLQSSTAYFGTVAKPNTYVGTVSQANGSSLVLSLSGPSGKVLASMNVSLSGSTFSGTFSAPFQFSGSSEGH</sequence>
<dbReference type="AlphaFoldDB" id="A0A0D8HMA0"/>
<keyword evidence="1" id="KW-0472">Membrane</keyword>
<feature type="transmembrane region" description="Helical" evidence="1">
    <location>
        <begin position="164"/>
        <end position="181"/>
    </location>
</feature>
<keyword evidence="3" id="KW-1185">Reference proteome</keyword>
<evidence type="ECO:0000313" key="3">
    <source>
        <dbReference type="Proteomes" id="UP000032360"/>
    </source>
</evidence>
<keyword evidence="1" id="KW-1133">Transmembrane helix</keyword>
<evidence type="ECO:0000256" key="1">
    <source>
        <dbReference type="SAM" id="Phobius"/>
    </source>
</evidence>
<dbReference type="STRING" id="1280514.AXFE_08750"/>